<accession>A0A318URR4</accession>
<reference evidence="1 2" key="1">
    <citation type="submission" date="2018-06" db="EMBL/GenBank/DDBJ databases">
        <title>Genomic Encyclopedia of Type Strains, Phase III (KMG-III): the genomes of soil and plant-associated and newly described type strains.</title>
        <authorList>
            <person name="Whitman W."/>
        </authorList>
    </citation>
    <scope>NUCLEOTIDE SEQUENCE [LARGE SCALE GENOMIC DNA]</scope>
    <source>
        <strain evidence="1 2">CECT 7730</strain>
    </source>
</reference>
<protein>
    <submittedName>
        <fullName evidence="1">ParE-like toxin of type II ParDE toxin-antitoxin system</fullName>
    </submittedName>
</protein>
<comment type="caution">
    <text evidence="1">The sequence shown here is derived from an EMBL/GenBank/DDBJ whole genome shotgun (WGS) entry which is preliminary data.</text>
</comment>
<dbReference type="AlphaFoldDB" id="A0A318URR4"/>
<evidence type="ECO:0000313" key="2">
    <source>
        <dbReference type="Proteomes" id="UP000247551"/>
    </source>
</evidence>
<organism evidence="1 2">
    <name type="scientific">Marinomonas alcarazii</name>
    <dbReference type="NCBI Taxonomy" id="491949"/>
    <lineage>
        <taxon>Bacteria</taxon>
        <taxon>Pseudomonadati</taxon>
        <taxon>Pseudomonadota</taxon>
        <taxon>Gammaproteobacteria</taxon>
        <taxon>Oceanospirillales</taxon>
        <taxon>Oceanospirillaceae</taxon>
        <taxon>Marinomonas</taxon>
    </lineage>
</organism>
<proteinExistence type="predicted"/>
<evidence type="ECO:0000313" key="1">
    <source>
        <dbReference type="EMBL" id="PYF79206.1"/>
    </source>
</evidence>
<keyword evidence="2" id="KW-1185">Reference proteome</keyword>
<name>A0A318URR4_9GAMM</name>
<sequence>MAKKVEIFYTETFGNTADNLIDHLSLYTDELSVINRVEKLIESFENRVMTSPYSCPVSQTLLLIGIPNFREYHLDSFRLIYQITELNDKIIVQADVLLSQKQSIERSLVDYCLLFK</sequence>
<dbReference type="Proteomes" id="UP000247551">
    <property type="component" value="Unassembled WGS sequence"/>
</dbReference>
<gene>
    <name evidence="1" type="ORF">DFP75_10936</name>
</gene>
<dbReference type="RefSeq" id="WP_110576913.1">
    <property type="nucleotide sequence ID" value="NZ_QKLW01000009.1"/>
</dbReference>
<dbReference type="EMBL" id="QKLW01000009">
    <property type="protein sequence ID" value="PYF79206.1"/>
    <property type="molecule type" value="Genomic_DNA"/>
</dbReference>